<feature type="compositionally biased region" description="Acidic residues" evidence="1">
    <location>
        <begin position="108"/>
        <end position="137"/>
    </location>
</feature>
<name>A0A8B6F062_MYTGA</name>
<reference evidence="2" key="1">
    <citation type="submission" date="2018-11" db="EMBL/GenBank/DDBJ databases">
        <authorList>
            <person name="Alioto T."/>
            <person name="Alioto T."/>
        </authorList>
    </citation>
    <scope>NUCLEOTIDE SEQUENCE</scope>
</reference>
<dbReference type="Proteomes" id="UP000596742">
    <property type="component" value="Unassembled WGS sequence"/>
</dbReference>
<accession>A0A8B6F062</accession>
<gene>
    <name evidence="2" type="ORF">MGAL_10B037628</name>
</gene>
<proteinExistence type="predicted"/>
<dbReference type="OrthoDB" id="10468271at2759"/>
<keyword evidence="3" id="KW-1185">Reference proteome</keyword>
<dbReference type="AlphaFoldDB" id="A0A8B6F062"/>
<evidence type="ECO:0000313" key="2">
    <source>
        <dbReference type="EMBL" id="VDI42652.1"/>
    </source>
</evidence>
<dbReference type="EMBL" id="UYJE01006059">
    <property type="protein sequence ID" value="VDI42652.1"/>
    <property type="molecule type" value="Genomic_DNA"/>
</dbReference>
<evidence type="ECO:0000313" key="3">
    <source>
        <dbReference type="Proteomes" id="UP000596742"/>
    </source>
</evidence>
<sequence>MANSFKKLLSWGFDIVWLSIINGEAPDLYDQMSMGPDVEPLEASFASLNLESHNPMEETDLDDTIDYEPPLALNPEQFGDSLINEDDSEEMFVDKCDGNSVSGNDETYATDEESLPEISDIDSIDDRDFDDDQDSENELSTKT</sequence>
<organism evidence="2 3">
    <name type="scientific">Mytilus galloprovincialis</name>
    <name type="common">Mediterranean mussel</name>
    <dbReference type="NCBI Taxonomy" id="29158"/>
    <lineage>
        <taxon>Eukaryota</taxon>
        <taxon>Metazoa</taxon>
        <taxon>Spiralia</taxon>
        <taxon>Lophotrochozoa</taxon>
        <taxon>Mollusca</taxon>
        <taxon>Bivalvia</taxon>
        <taxon>Autobranchia</taxon>
        <taxon>Pteriomorphia</taxon>
        <taxon>Mytilida</taxon>
        <taxon>Mytiloidea</taxon>
        <taxon>Mytilidae</taxon>
        <taxon>Mytilinae</taxon>
        <taxon>Mytilus</taxon>
    </lineage>
</organism>
<feature type="region of interest" description="Disordered" evidence="1">
    <location>
        <begin position="93"/>
        <end position="143"/>
    </location>
</feature>
<protein>
    <submittedName>
        <fullName evidence="2">Uncharacterized protein</fullName>
    </submittedName>
</protein>
<evidence type="ECO:0000256" key="1">
    <source>
        <dbReference type="SAM" id="MobiDB-lite"/>
    </source>
</evidence>
<comment type="caution">
    <text evidence="2">The sequence shown here is derived from an EMBL/GenBank/DDBJ whole genome shotgun (WGS) entry which is preliminary data.</text>
</comment>